<accession>A0AA96KAF7</accession>
<keyword evidence="1" id="KW-0812">Transmembrane</keyword>
<protein>
    <submittedName>
        <fullName evidence="2">Membrane protein</fullName>
    </submittedName>
</protein>
<dbReference type="EMBL" id="OR553891">
    <property type="protein sequence ID" value="WNN93669.1"/>
    <property type="molecule type" value="Genomic_DNA"/>
</dbReference>
<organism evidence="2 3">
    <name type="scientific">Arthrobacter phage CallinAllBarbz</name>
    <dbReference type="NCBI Taxonomy" id="3077790"/>
    <lineage>
        <taxon>Viruses</taxon>
        <taxon>Duplodnaviria</taxon>
        <taxon>Heunggongvirae</taxon>
        <taxon>Uroviricota</taxon>
        <taxon>Caudoviricetes</taxon>
        <taxon>Casidaviridae</taxon>
        <taxon>Baileybluvirus</taxon>
        <taxon>Baileybluvirus callinallbarbz</taxon>
    </lineage>
</organism>
<evidence type="ECO:0000313" key="3">
    <source>
        <dbReference type="Proteomes" id="UP001303520"/>
    </source>
</evidence>
<proteinExistence type="predicted"/>
<evidence type="ECO:0000256" key="1">
    <source>
        <dbReference type="SAM" id="Phobius"/>
    </source>
</evidence>
<keyword evidence="3" id="KW-1185">Reference proteome</keyword>
<keyword evidence="1" id="KW-1133">Transmembrane helix</keyword>
<dbReference type="Proteomes" id="UP001303520">
    <property type="component" value="Segment"/>
</dbReference>
<evidence type="ECO:0000313" key="2">
    <source>
        <dbReference type="EMBL" id="WNN93669.1"/>
    </source>
</evidence>
<name>A0AA96KAF7_9CAUD</name>
<reference evidence="3" key="1">
    <citation type="submission" date="2024-05" db="EMBL/GenBank/DDBJ databases">
        <authorList>
            <person name="Garin V.P."/>
            <person name="Arshad I."/>
            <person name="Mak A."/>
            <person name="Orr M.A."/>
            <person name="Cho C."/>
            <person name="Kyla G.P."/>
            <person name="Liu J."/>
            <person name="Peri J.N."/>
            <person name="Esherick S.A."/>
            <person name="Shera S."/>
            <person name="Suani E."/>
            <person name="Faulkner C."/>
            <person name="Bonthala P."/>
            <person name="Wong M.A."/>
            <person name="Yao J."/>
            <person name="Santaolaya C."/>
            <person name="Santos E.A."/>
            <person name="Qin K."/>
            <person name="Yang E."/>
            <person name="Shao S.B."/>
            <person name="Moore J.P."/>
            <person name="Mathkour Y.H."/>
            <person name="Gallagher H.R."/>
            <person name="White L.T."/>
            <person name="Givan S.V."/>
            <person name="Chan R.W."/>
            <person name="Infante A."/>
            <person name="Anand S."/>
            <person name="Almeida T.I."/>
            <person name="De G.A."/>
            <person name="Trinh U.L."/>
            <person name="Bhatt K."/>
            <person name="Sanoyca A.J."/>
            <person name="Chong T."/>
            <person name="Liu R."/>
            <person name="Liang E."/>
            <person name="Castellanos S."/>
            <person name="Chang A.P."/>
            <person name="Stephenson J.C."/>
            <person name="Zorawik M."/>
            <person name="Garza D.R."/>
            <person name="Reddi K."/>
            <person name="Bouklas T."/>
            <person name="Freise A.C."/>
            <person name="Klyczek K."/>
            <person name="Ko C."/>
            <person name="Russell D.A."/>
            <person name="Jacobs-Sera D."/>
            <person name="Hatfull G.F."/>
        </authorList>
    </citation>
    <scope>NUCLEOTIDE SEQUENCE [LARGE SCALE GENOMIC DNA]</scope>
</reference>
<gene>
    <name evidence="2" type="primary">19</name>
    <name evidence="2" type="ORF">SEA_CALLINALLBARBZ_19</name>
</gene>
<keyword evidence="1" id="KW-0472">Membrane</keyword>
<feature type="transmembrane region" description="Helical" evidence="1">
    <location>
        <begin position="73"/>
        <end position="92"/>
    </location>
</feature>
<sequence>MPNRTSPVGAPVEETVVVNDNSQMLVALTRMEAKMDVGFAQVVADNKKHSADLVDHEARIRTLEQTPTVSPRTLWTTVTAGGGFIVALLTIIEKFVGVR</sequence>